<dbReference type="InterPro" id="IPR001387">
    <property type="entry name" value="Cro/C1-type_HTH"/>
</dbReference>
<dbReference type="CDD" id="cd00093">
    <property type="entry name" value="HTH_XRE"/>
    <property type="match status" value="1"/>
</dbReference>
<dbReference type="RefSeq" id="WP_006524177.1">
    <property type="nucleotide sequence ID" value="NC_021184.1"/>
</dbReference>
<dbReference type="EMBL" id="CP003273">
    <property type="protein sequence ID" value="AGL03764.1"/>
    <property type="molecule type" value="Genomic_DNA"/>
</dbReference>
<sequence length="620" mass="71276">MAGDRSFTDYVKSRFLDDLYPAAEEYVEQNWESLDLYLRNVHEVGGVAMSDMVIKFVTVYDLPDLKIEFDVVVDAEIEVTEGDYHYDDYDICNQWLSIRCTGDLACNLDDFQIRSIIPYQKGKMPKPLSDALVPYIYKEDLDKVAVDFLSKYYPEALKTPMPLDPSKLAERMGLRVEVRDITEDLSIFGQIYFHDAEAEFYDSEVDQLIKTSVRAKTIFVDPKAYFMRNLGAVNNTIVHECVHWDKHRKAFELERLYNASASRIRCETVGGIKDGEKDATDWMEWQANSLAPRIQMPLGTFKTKAFELIKQFQRELGTTELIDVMEPVIEALGIFFCVSRQAAKIRMINAGYEEAIGTFTYIDGRYVKPHSFKKGALLKNQTFSIGAEDAAIQSITNPELIPLVKDGSYLYVDAHFVLNHPKYVAQNLFGETELTDYARTHMEECCLVFDLSVRAGVRERYHRECFLNRDEAAVISFDIVYGKGYQHAKPEKRKALLADVLAENARMYSELPNSYTACLKMVKKWRGVTYKELEERTLIDERTIRRIVNGEGQGSINSLVSICLSLHLPPEISSHIIERSPYSLNYTNESHVYYKFALNHLYAKKMDDIRAFLQENDAPL</sequence>
<dbReference type="AlphaFoldDB" id="R4KM51"/>
<evidence type="ECO:0000313" key="1">
    <source>
        <dbReference type="EMBL" id="AGL03764.1"/>
    </source>
</evidence>
<gene>
    <name evidence="1" type="ORF">Desgi_4536</name>
</gene>
<reference evidence="1 2" key="1">
    <citation type="submission" date="2012-01" db="EMBL/GenBank/DDBJ databases">
        <title>Complete sequence of Desulfotomaculum gibsoniae DSM 7213.</title>
        <authorList>
            <consortium name="US DOE Joint Genome Institute"/>
            <person name="Lucas S."/>
            <person name="Han J."/>
            <person name="Lapidus A."/>
            <person name="Cheng J.-F."/>
            <person name="Goodwin L."/>
            <person name="Pitluck S."/>
            <person name="Peters L."/>
            <person name="Ovchinnikova G."/>
            <person name="Teshima H."/>
            <person name="Detter J.C."/>
            <person name="Han C."/>
            <person name="Tapia R."/>
            <person name="Land M."/>
            <person name="Hauser L."/>
            <person name="Kyrpides N."/>
            <person name="Ivanova N."/>
            <person name="Pagani I."/>
            <person name="Parshina S."/>
            <person name="Plugge C."/>
            <person name="Muyzer G."/>
            <person name="Kuever J."/>
            <person name="Ivanova A."/>
            <person name="Nazina T."/>
            <person name="Klenk H.-P."/>
            <person name="Brambilla E."/>
            <person name="Spring S."/>
            <person name="Stams A.F."/>
            <person name="Woyke T."/>
        </authorList>
    </citation>
    <scope>NUCLEOTIDE SEQUENCE [LARGE SCALE GENOMIC DNA]</scope>
    <source>
        <strain evidence="1 2">DSM 7213</strain>
    </source>
</reference>
<dbReference type="GO" id="GO:0003677">
    <property type="term" value="F:DNA binding"/>
    <property type="evidence" value="ECO:0007669"/>
    <property type="project" value="InterPro"/>
</dbReference>
<dbReference type="STRING" id="767817.Desgi_4536"/>
<organism evidence="1 2">
    <name type="scientific">Desulfoscipio gibsoniae DSM 7213</name>
    <dbReference type="NCBI Taxonomy" id="767817"/>
    <lineage>
        <taxon>Bacteria</taxon>
        <taxon>Bacillati</taxon>
        <taxon>Bacillota</taxon>
        <taxon>Clostridia</taxon>
        <taxon>Eubacteriales</taxon>
        <taxon>Desulfallaceae</taxon>
        <taxon>Desulfoscipio</taxon>
    </lineage>
</organism>
<accession>R4KM51</accession>
<dbReference type="Proteomes" id="UP000013520">
    <property type="component" value="Chromosome"/>
</dbReference>
<proteinExistence type="predicted"/>
<dbReference type="InterPro" id="IPR010982">
    <property type="entry name" value="Lambda_DNA-bd_dom_sf"/>
</dbReference>
<keyword evidence="2" id="KW-1185">Reference proteome</keyword>
<protein>
    <submittedName>
        <fullName evidence="1">Uncharacterized protein</fullName>
    </submittedName>
</protein>
<dbReference type="eggNOG" id="COG2856">
    <property type="taxonomic scope" value="Bacteria"/>
</dbReference>
<dbReference type="SUPFAM" id="SSF47413">
    <property type="entry name" value="lambda repressor-like DNA-binding domains"/>
    <property type="match status" value="1"/>
</dbReference>
<dbReference type="OrthoDB" id="581382at2"/>
<dbReference type="KEGG" id="dgi:Desgi_4536"/>
<evidence type="ECO:0000313" key="2">
    <source>
        <dbReference type="Proteomes" id="UP000013520"/>
    </source>
</evidence>
<dbReference type="HOGENOM" id="CLU_029105_0_0_9"/>
<name>R4KM51_9FIRM</name>